<dbReference type="RefSeq" id="WP_227601049.1">
    <property type="nucleotide sequence ID" value="NZ_JAJEPX010000037.1"/>
</dbReference>
<dbReference type="PROSITE" id="PS51379">
    <property type="entry name" value="4FE4S_FER_2"/>
    <property type="match status" value="2"/>
</dbReference>
<keyword evidence="3" id="KW-1185">Reference proteome</keyword>
<dbReference type="PANTHER" id="PTHR43122">
    <property type="entry name" value="FERREDOXIN SUBUNIT OF PYRUVATE:FLAVODOXIN OXIDOREDUCTASE-RELATED"/>
    <property type="match status" value="1"/>
</dbReference>
<evidence type="ECO:0000313" key="2">
    <source>
        <dbReference type="EMBL" id="MCC2177533.1"/>
    </source>
</evidence>
<dbReference type="Gene3D" id="3.40.50.360">
    <property type="match status" value="1"/>
</dbReference>
<dbReference type="EMBL" id="JAJEPX010000037">
    <property type="protein sequence ID" value="MCC2177533.1"/>
    <property type="molecule type" value="Genomic_DNA"/>
</dbReference>
<dbReference type="PANTHER" id="PTHR43122:SF1">
    <property type="entry name" value="IRON-SULFUR-BINDING PROTEIN"/>
    <property type="match status" value="1"/>
</dbReference>
<proteinExistence type="predicted"/>
<comment type="caution">
    <text evidence="2">The sequence shown here is derived from an EMBL/GenBank/DDBJ whole genome shotgun (WGS) entry which is preliminary data.</text>
</comment>
<gene>
    <name evidence="2" type="ORF">LKD22_10425</name>
</gene>
<evidence type="ECO:0000313" key="3">
    <source>
        <dbReference type="Proteomes" id="UP001298753"/>
    </source>
</evidence>
<dbReference type="Pfam" id="PF00037">
    <property type="entry name" value="Fer4"/>
    <property type="match status" value="1"/>
</dbReference>
<dbReference type="SUPFAM" id="SSF54862">
    <property type="entry name" value="4Fe-4S ferredoxins"/>
    <property type="match status" value="1"/>
</dbReference>
<feature type="domain" description="4Fe-4S ferredoxin-type" evidence="1">
    <location>
        <begin position="193"/>
        <end position="222"/>
    </location>
</feature>
<feature type="domain" description="4Fe-4S ferredoxin-type" evidence="1">
    <location>
        <begin position="226"/>
        <end position="249"/>
    </location>
</feature>
<accession>A0AAW4W5R8</accession>
<evidence type="ECO:0000259" key="1">
    <source>
        <dbReference type="PROSITE" id="PS51379"/>
    </source>
</evidence>
<dbReference type="GeneID" id="98661205"/>
<dbReference type="InterPro" id="IPR029039">
    <property type="entry name" value="Flavoprotein-like_sf"/>
</dbReference>
<dbReference type="Proteomes" id="UP001298753">
    <property type="component" value="Unassembled WGS sequence"/>
</dbReference>
<dbReference type="InterPro" id="IPR017896">
    <property type="entry name" value="4Fe4S_Fe-S-bd"/>
</dbReference>
<organism evidence="2 3">
    <name type="scientific">Agathobaculum butyriciproducens</name>
    <dbReference type="NCBI Taxonomy" id="1628085"/>
    <lineage>
        <taxon>Bacteria</taxon>
        <taxon>Bacillati</taxon>
        <taxon>Bacillota</taxon>
        <taxon>Clostridia</taxon>
        <taxon>Eubacteriales</taxon>
        <taxon>Butyricicoccaceae</taxon>
        <taxon>Agathobaculum</taxon>
    </lineage>
</organism>
<sequence>MNIKKVTGVYFSPAGSTKTVVETTVDELARLFKAECRYISLNTPSDRAQEYQFAPDELVVFGCPVYAGRLPNKISPDFARCLHGEGTPAVALVTYGGRAYDNALAEMCELLTKNNFKPAAGGAFLCRHVFSDKLAAGRPDAADLSELRMLAQGVARKLRSKGEFKALKVPGDAEAAYYTPLKTDKTPAKFLKAKPTTAMVLCEHCGLCAKICPMGAIDPNDPSNIPGTCIKCCACTTYCPSGAKKFDDPDFLSHTAMLEQYYTEERKENAYFL</sequence>
<dbReference type="SUPFAM" id="SSF52218">
    <property type="entry name" value="Flavoproteins"/>
    <property type="match status" value="1"/>
</dbReference>
<name>A0AAW4W5R8_9FIRM</name>
<reference evidence="2 3" key="1">
    <citation type="submission" date="2021-10" db="EMBL/GenBank/DDBJ databases">
        <title>Anaerobic single-cell dispensing facilitates the cultivation of human gut bacteria.</title>
        <authorList>
            <person name="Afrizal A."/>
        </authorList>
    </citation>
    <scope>NUCLEOTIDE SEQUENCE [LARGE SCALE GENOMIC DNA]</scope>
    <source>
        <strain evidence="2 3">CLA-AA-H270</strain>
    </source>
</reference>
<dbReference type="Gene3D" id="3.30.70.20">
    <property type="match status" value="1"/>
</dbReference>
<protein>
    <submittedName>
        <fullName evidence="2">4Fe-4S binding protein</fullName>
    </submittedName>
</protein>
<dbReference type="AlphaFoldDB" id="A0AAW4W5R8"/>